<name>A0ABC8QMZ4_9AQUA</name>
<comment type="caution">
    <text evidence="1">The sequence shown here is derived from an EMBL/GenBank/DDBJ whole genome shotgun (WGS) entry which is preliminary data.</text>
</comment>
<dbReference type="Proteomes" id="UP001642360">
    <property type="component" value="Unassembled WGS sequence"/>
</dbReference>
<gene>
    <name evidence="1" type="ORF">ILEXP_LOCUS652</name>
</gene>
<dbReference type="EMBL" id="CAUOFW020000142">
    <property type="protein sequence ID" value="CAK9133732.1"/>
    <property type="molecule type" value="Genomic_DNA"/>
</dbReference>
<sequence>GIFYSSEEMIGYGEPNLRRGLKWFKKSPQVTIHPNFVRKGVRCERHVAGTAFKGCLNTIRLFRD</sequence>
<evidence type="ECO:0000313" key="1">
    <source>
        <dbReference type="EMBL" id="CAK9133732.1"/>
    </source>
</evidence>
<evidence type="ECO:0000313" key="2">
    <source>
        <dbReference type="Proteomes" id="UP001642360"/>
    </source>
</evidence>
<keyword evidence="2" id="KW-1185">Reference proteome</keyword>
<feature type="non-terminal residue" evidence="1">
    <location>
        <position position="1"/>
    </location>
</feature>
<dbReference type="AlphaFoldDB" id="A0ABC8QMZ4"/>
<feature type="non-terminal residue" evidence="1">
    <location>
        <position position="64"/>
    </location>
</feature>
<accession>A0ABC8QMZ4</accession>
<organism evidence="1 2">
    <name type="scientific">Ilex paraguariensis</name>
    <name type="common">yerba mate</name>
    <dbReference type="NCBI Taxonomy" id="185542"/>
    <lineage>
        <taxon>Eukaryota</taxon>
        <taxon>Viridiplantae</taxon>
        <taxon>Streptophyta</taxon>
        <taxon>Embryophyta</taxon>
        <taxon>Tracheophyta</taxon>
        <taxon>Spermatophyta</taxon>
        <taxon>Magnoliopsida</taxon>
        <taxon>eudicotyledons</taxon>
        <taxon>Gunneridae</taxon>
        <taxon>Pentapetalae</taxon>
        <taxon>asterids</taxon>
        <taxon>campanulids</taxon>
        <taxon>Aquifoliales</taxon>
        <taxon>Aquifoliaceae</taxon>
        <taxon>Ilex</taxon>
    </lineage>
</organism>
<reference evidence="1 2" key="1">
    <citation type="submission" date="2024-02" db="EMBL/GenBank/DDBJ databases">
        <authorList>
            <person name="Vignale AGUSTIN F."/>
            <person name="Sosa J E."/>
            <person name="Modenutti C."/>
        </authorList>
    </citation>
    <scope>NUCLEOTIDE SEQUENCE [LARGE SCALE GENOMIC DNA]</scope>
</reference>
<proteinExistence type="predicted"/>
<protein>
    <submittedName>
        <fullName evidence="1">Uncharacterized protein</fullName>
    </submittedName>
</protein>